<keyword evidence="6" id="KW-1133">Transmembrane helix</keyword>
<feature type="domain" description="Cytochrome c" evidence="7">
    <location>
        <begin position="209"/>
        <end position="295"/>
    </location>
</feature>
<dbReference type="PROSITE" id="PS51007">
    <property type="entry name" value="CYTC"/>
    <property type="match status" value="2"/>
</dbReference>
<feature type="domain" description="Cytochrome c" evidence="7">
    <location>
        <begin position="82"/>
        <end position="188"/>
    </location>
</feature>
<dbReference type="Pfam" id="PF00034">
    <property type="entry name" value="Cytochrom_C"/>
    <property type="match status" value="1"/>
</dbReference>
<dbReference type="InterPro" id="IPR036909">
    <property type="entry name" value="Cyt_c-like_dom_sf"/>
</dbReference>
<feature type="region of interest" description="Disordered" evidence="5">
    <location>
        <begin position="293"/>
        <end position="343"/>
    </location>
</feature>
<keyword evidence="6" id="KW-0812">Transmembrane</keyword>
<organism evidence="8 9">
    <name type="scientific">Brevundimonas fontaquae</name>
    <dbReference type="NCBI Taxonomy" id="2813778"/>
    <lineage>
        <taxon>Bacteria</taxon>
        <taxon>Pseudomonadati</taxon>
        <taxon>Pseudomonadota</taxon>
        <taxon>Alphaproteobacteria</taxon>
        <taxon>Caulobacterales</taxon>
        <taxon>Caulobacteraceae</taxon>
        <taxon>Brevundimonas</taxon>
    </lineage>
</organism>
<dbReference type="Proteomes" id="UP000662957">
    <property type="component" value="Chromosome"/>
</dbReference>
<dbReference type="EMBL" id="CP070968">
    <property type="protein sequence ID" value="QSF55159.1"/>
    <property type="molecule type" value="Genomic_DNA"/>
</dbReference>
<keyword evidence="2 4" id="KW-0479">Metal-binding</keyword>
<keyword evidence="3 4" id="KW-0408">Iron</keyword>
<proteinExistence type="predicted"/>
<evidence type="ECO:0000313" key="9">
    <source>
        <dbReference type="Proteomes" id="UP000662957"/>
    </source>
</evidence>
<evidence type="ECO:0000313" key="8">
    <source>
        <dbReference type="EMBL" id="QSF55159.1"/>
    </source>
</evidence>
<evidence type="ECO:0000256" key="6">
    <source>
        <dbReference type="SAM" id="Phobius"/>
    </source>
</evidence>
<evidence type="ECO:0000256" key="3">
    <source>
        <dbReference type="ARBA" id="ARBA00023004"/>
    </source>
</evidence>
<dbReference type="InterPro" id="IPR009056">
    <property type="entry name" value="Cyt_c-like_dom"/>
</dbReference>
<protein>
    <submittedName>
        <fullName evidence="8">C-type cytochrome</fullName>
    </submittedName>
</protein>
<dbReference type="InterPro" id="IPR051459">
    <property type="entry name" value="Cytochrome_c-type_DH"/>
</dbReference>
<name>A0ABX7LQQ3_9CAUL</name>
<feature type="compositionally biased region" description="Polar residues" evidence="5">
    <location>
        <begin position="302"/>
        <end position="312"/>
    </location>
</feature>
<sequence length="343" mass="37024">MTMDDDAPPPAPQDRPAKGRFARDVIYAVGGGFALFAIAAYAFDAGWLRDRKAGEADGDDKVNAALFQPPPDSAIPDGPEGDAIRRGQAIFMNTSANASDFVGNNLSCSNCHLDGGRRPNSAPMWAAWTVYPKYRSKNKQINTMEDRVKGCFTYSMNAQHSPTGGPPPPGDDVYKDLQIYMHWLASGAPTGVDLEGAGYPELEKTAAGYDPARGRQVYAANCATCHGADGQGQYDLNGRPVFPALWGPRSYNWGAGMARVNTAAGFIKANMPLGQSDRLTDQQAWDVAAFINSQERPKDPRQTGTVQETAQKNHGGEETFYGRTYQGRLIGVGTPEPTTRARP</sequence>
<dbReference type="PANTHER" id="PTHR35008:SF9">
    <property type="entry name" value="CYTOCHROME C DOMAIN-CONTAINING PROTEIN"/>
    <property type="match status" value="1"/>
</dbReference>
<accession>A0ABX7LQQ3</accession>
<evidence type="ECO:0000256" key="5">
    <source>
        <dbReference type="SAM" id="MobiDB-lite"/>
    </source>
</evidence>
<evidence type="ECO:0000259" key="7">
    <source>
        <dbReference type="PROSITE" id="PS51007"/>
    </source>
</evidence>
<feature type="transmembrane region" description="Helical" evidence="6">
    <location>
        <begin position="25"/>
        <end position="43"/>
    </location>
</feature>
<keyword evidence="1 4" id="KW-0349">Heme</keyword>
<dbReference type="PANTHER" id="PTHR35008">
    <property type="entry name" value="BLL4482 PROTEIN-RELATED"/>
    <property type="match status" value="1"/>
</dbReference>
<dbReference type="Pfam" id="PF21342">
    <property type="entry name" value="SoxA-TsdA_cyt-c"/>
    <property type="match status" value="1"/>
</dbReference>
<evidence type="ECO:0000256" key="1">
    <source>
        <dbReference type="ARBA" id="ARBA00022617"/>
    </source>
</evidence>
<evidence type="ECO:0000256" key="4">
    <source>
        <dbReference type="PROSITE-ProRule" id="PRU00433"/>
    </source>
</evidence>
<gene>
    <name evidence="8" type="ORF">JX001_04975</name>
</gene>
<evidence type="ECO:0000256" key="2">
    <source>
        <dbReference type="ARBA" id="ARBA00022723"/>
    </source>
</evidence>
<dbReference type="Gene3D" id="1.10.760.10">
    <property type="entry name" value="Cytochrome c-like domain"/>
    <property type="match status" value="2"/>
</dbReference>
<keyword evidence="9" id="KW-1185">Reference proteome</keyword>
<keyword evidence="6" id="KW-0472">Membrane</keyword>
<reference evidence="8 9" key="1">
    <citation type="submission" date="2021-02" db="EMBL/GenBank/DDBJ databases">
        <title>Brevundimonas sp. CS1 genome sequence.</title>
        <authorList>
            <person name="Lee K."/>
            <person name="Choi Y.-J."/>
            <person name="Son H.-R."/>
        </authorList>
    </citation>
    <scope>NUCLEOTIDE SEQUENCE [LARGE SCALE GENOMIC DNA]</scope>
    <source>
        <strain evidence="8 9">CS1</strain>
    </source>
</reference>
<dbReference type="SUPFAM" id="SSF46626">
    <property type="entry name" value="Cytochrome c"/>
    <property type="match status" value="2"/>
</dbReference>